<dbReference type="Proteomes" id="UP001165584">
    <property type="component" value="Unassembled WGS sequence"/>
</dbReference>
<organism evidence="2 3">
    <name type="scientific">Herbiconiux aconitum</name>
    <dbReference type="NCBI Taxonomy" id="2970913"/>
    <lineage>
        <taxon>Bacteria</taxon>
        <taxon>Bacillati</taxon>
        <taxon>Actinomycetota</taxon>
        <taxon>Actinomycetes</taxon>
        <taxon>Micrococcales</taxon>
        <taxon>Microbacteriaceae</taxon>
        <taxon>Herbiconiux</taxon>
    </lineage>
</organism>
<gene>
    <name evidence="2" type="ORF">N1027_16290</name>
</gene>
<dbReference type="PRINTS" id="PR00081">
    <property type="entry name" value="GDHRDH"/>
</dbReference>
<dbReference type="RefSeq" id="WP_259509181.1">
    <property type="nucleotide sequence ID" value="NZ_JANLCM010000002.1"/>
</dbReference>
<dbReference type="PANTHER" id="PTHR42879">
    <property type="entry name" value="3-OXOACYL-(ACYL-CARRIER-PROTEIN) REDUCTASE"/>
    <property type="match status" value="1"/>
</dbReference>
<proteinExistence type="inferred from homology"/>
<comment type="similarity">
    <text evidence="1">Belongs to the short-chain dehydrogenases/reductases (SDR) family.</text>
</comment>
<accession>A0ABT2GU33</accession>
<dbReference type="SUPFAM" id="SSF51735">
    <property type="entry name" value="NAD(P)-binding Rossmann-fold domains"/>
    <property type="match status" value="1"/>
</dbReference>
<evidence type="ECO:0000313" key="2">
    <source>
        <dbReference type="EMBL" id="MCS5719693.1"/>
    </source>
</evidence>
<dbReference type="PRINTS" id="PR00080">
    <property type="entry name" value="SDRFAMILY"/>
</dbReference>
<keyword evidence="3" id="KW-1185">Reference proteome</keyword>
<protein>
    <submittedName>
        <fullName evidence="2">SDR family oxidoreductase</fullName>
    </submittedName>
</protein>
<reference evidence="2" key="1">
    <citation type="submission" date="2022-08" db="EMBL/GenBank/DDBJ databases">
        <authorList>
            <person name="Deng Y."/>
            <person name="Han X.-F."/>
            <person name="Zhang Y.-Q."/>
        </authorList>
    </citation>
    <scope>NUCLEOTIDE SEQUENCE</scope>
    <source>
        <strain evidence="2">CPCC 205763</strain>
    </source>
</reference>
<comment type="caution">
    <text evidence="2">The sequence shown here is derived from an EMBL/GenBank/DDBJ whole genome shotgun (WGS) entry which is preliminary data.</text>
</comment>
<evidence type="ECO:0000313" key="3">
    <source>
        <dbReference type="Proteomes" id="UP001165584"/>
    </source>
</evidence>
<sequence>MRDSADRQLEGKTALVTGASKGIGLAITRGLVDAGAVVVAASRSSSPELDALVATGAVRFVPADLSSADAPAALATAAGGVDILVNNVGAATSRVGGFLSVTDEEWLNSLTLNLLAAVRTTRAVLPGMLTAGHGTIVTVASVNALLPDPAVIDYSASKAGLLNAMKSLSKEFGGRGIRVNCVSPGPVETDLWLGGGGVAETVSRASGLAPSEVASAAVAGSATQRFTHPEEVADVVVFLASDRAANLTGTNITIDGGLVQGL</sequence>
<dbReference type="InterPro" id="IPR036291">
    <property type="entry name" value="NAD(P)-bd_dom_sf"/>
</dbReference>
<evidence type="ECO:0000256" key="1">
    <source>
        <dbReference type="ARBA" id="ARBA00006484"/>
    </source>
</evidence>
<dbReference type="EMBL" id="JANLCM010000002">
    <property type="protein sequence ID" value="MCS5719693.1"/>
    <property type="molecule type" value="Genomic_DNA"/>
</dbReference>
<dbReference type="Pfam" id="PF13561">
    <property type="entry name" value="adh_short_C2"/>
    <property type="match status" value="1"/>
</dbReference>
<dbReference type="InterPro" id="IPR050259">
    <property type="entry name" value="SDR"/>
</dbReference>
<dbReference type="InterPro" id="IPR002347">
    <property type="entry name" value="SDR_fam"/>
</dbReference>
<dbReference type="Gene3D" id="3.40.50.720">
    <property type="entry name" value="NAD(P)-binding Rossmann-like Domain"/>
    <property type="match status" value="1"/>
</dbReference>
<name>A0ABT2GU33_9MICO</name>